<name>T1GE81_MEGSC</name>
<dbReference type="EMBL" id="CAQQ02390125">
    <property type="status" value="NOT_ANNOTATED_CDS"/>
    <property type="molecule type" value="Genomic_DNA"/>
</dbReference>
<evidence type="ECO:0000313" key="2">
    <source>
        <dbReference type="EnsemblMetazoa" id="MESCA001639-PA"/>
    </source>
</evidence>
<evidence type="ECO:0000313" key="3">
    <source>
        <dbReference type="Proteomes" id="UP000015102"/>
    </source>
</evidence>
<dbReference type="EMBL" id="CAQQ02390126">
    <property type="status" value="NOT_ANNOTATED_CDS"/>
    <property type="molecule type" value="Genomic_DNA"/>
</dbReference>
<keyword evidence="3" id="KW-1185">Reference proteome</keyword>
<protein>
    <submittedName>
        <fullName evidence="2">Uncharacterized protein</fullName>
    </submittedName>
</protein>
<dbReference type="EnsemblMetazoa" id="MESCA001639-RA">
    <property type="protein sequence ID" value="MESCA001639-PA"/>
    <property type="gene ID" value="MESCA001639"/>
</dbReference>
<proteinExistence type="predicted"/>
<reference evidence="2" key="2">
    <citation type="submission" date="2015-06" db="UniProtKB">
        <authorList>
            <consortium name="EnsemblMetazoa"/>
        </authorList>
    </citation>
    <scope>IDENTIFICATION</scope>
</reference>
<keyword evidence="1" id="KW-1133">Transmembrane helix</keyword>
<organism evidence="2 3">
    <name type="scientific">Megaselia scalaris</name>
    <name type="common">Humpbacked fly</name>
    <name type="synonym">Phora scalaris</name>
    <dbReference type="NCBI Taxonomy" id="36166"/>
    <lineage>
        <taxon>Eukaryota</taxon>
        <taxon>Metazoa</taxon>
        <taxon>Ecdysozoa</taxon>
        <taxon>Arthropoda</taxon>
        <taxon>Hexapoda</taxon>
        <taxon>Insecta</taxon>
        <taxon>Pterygota</taxon>
        <taxon>Neoptera</taxon>
        <taxon>Endopterygota</taxon>
        <taxon>Diptera</taxon>
        <taxon>Brachycera</taxon>
        <taxon>Muscomorpha</taxon>
        <taxon>Platypezoidea</taxon>
        <taxon>Phoridae</taxon>
        <taxon>Megaseliini</taxon>
        <taxon>Megaselia</taxon>
    </lineage>
</organism>
<sequence length="229" mass="26667">MKRFRMRDVSSNFLGFKKKSSNEYIDGHCIPASLVISEHCIVSWSRKTIQVFDNEIFQVVYKWRDVTSQGYLKHCKVKKVMVYVLLFFLHRWALSVIYVTYKCNLLVNYVSNLLFQCNIPIIYVNYTYFPHPTIHFQTWNHPNANIKRHTSNILDVRSVRDANIDSDNNFVRYPPQRNQPIHSLNFLCNIEPNYLALFGSLSSNPSSIGNLKTGLRCLLVKRPSSVLAA</sequence>
<reference evidence="3" key="1">
    <citation type="submission" date="2013-02" db="EMBL/GenBank/DDBJ databases">
        <authorList>
            <person name="Hughes D."/>
        </authorList>
    </citation>
    <scope>NUCLEOTIDE SEQUENCE</scope>
    <source>
        <strain>Durham</strain>
        <strain evidence="3">NC isolate 2 -- Noor lab</strain>
    </source>
</reference>
<evidence type="ECO:0000256" key="1">
    <source>
        <dbReference type="SAM" id="Phobius"/>
    </source>
</evidence>
<keyword evidence="1" id="KW-0812">Transmembrane</keyword>
<dbReference type="EMBL" id="CAQQ02390127">
    <property type="status" value="NOT_ANNOTATED_CDS"/>
    <property type="molecule type" value="Genomic_DNA"/>
</dbReference>
<dbReference type="HOGENOM" id="CLU_1210987_0_0_1"/>
<feature type="transmembrane region" description="Helical" evidence="1">
    <location>
        <begin position="80"/>
        <end position="101"/>
    </location>
</feature>
<dbReference type="Proteomes" id="UP000015102">
    <property type="component" value="Unassembled WGS sequence"/>
</dbReference>
<keyword evidence="1" id="KW-0472">Membrane</keyword>
<dbReference type="AlphaFoldDB" id="T1GE81"/>
<accession>T1GE81</accession>